<feature type="signal peptide" evidence="1">
    <location>
        <begin position="1"/>
        <end position="23"/>
    </location>
</feature>
<dbReference type="InterPro" id="IPR050464">
    <property type="entry name" value="Zeta_carotene_desat/Oxidored"/>
</dbReference>
<gene>
    <name evidence="2" type="ORF">GMOD_00002362</name>
</gene>
<dbReference type="SUPFAM" id="SSF51905">
    <property type="entry name" value="FAD/NAD(P)-binding domain"/>
    <property type="match status" value="1"/>
</dbReference>
<dbReference type="Gene3D" id="3.50.50.60">
    <property type="entry name" value="FAD/NAD(P)-binding domain"/>
    <property type="match status" value="1"/>
</dbReference>
<dbReference type="AlphaFoldDB" id="A0A3M7LXR3"/>
<evidence type="ECO:0000256" key="1">
    <source>
        <dbReference type="SAM" id="SignalP"/>
    </source>
</evidence>
<evidence type="ECO:0000313" key="2">
    <source>
        <dbReference type="EMBL" id="RMZ66970.1"/>
    </source>
</evidence>
<dbReference type="Proteomes" id="UP000265663">
    <property type="component" value="Unassembled WGS sequence"/>
</dbReference>
<organism evidence="2 3">
    <name type="scientific">Pyrenophora seminiperda CCB06</name>
    <dbReference type="NCBI Taxonomy" id="1302712"/>
    <lineage>
        <taxon>Eukaryota</taxon>
        <taxon>Fungi</taxon>
        <taxon>Dikarya</taxon>
        <taxon>Ascomycota</taxon>
        <taxon>Pezizomycotina</taxon>
        <taxon>Dothideomycetes</taxon>
        <taxon>Pleosporomycetidae</taxon>
        <taxon>Pleosporales</taxon>
        <taxon>Pleosporineae</taxon>
        <taxon>Pleosporaceae</taxon>
        <taxon>Pyrenophora</taxon>
    </lineage>
</organism>
<evidence type="ECO:0000313" key="3">
    <source>
        <dbReference type="Proteomes" id="UP000265663"/>
    </source>
</evidence>
<accession>A0A3M7LXR3</accession>
<proteinExistence type="predicted"/>
<dbReference type="InterPro" id="IPR036188">
    <property type="entry name" value="FAD/NAD-bd_sf"/>
</dbReference>
<keyword evidence="1" id="KW-0732">Signal</keyword>
<dbReference type="EMBL" id="KE747809">
    <property type="protein sequence ID" value="RMZ66970.1"/>
    <property type="molecule type" value="Genomic_DNA"/>
</dbReference>
<reference evidence="2 3" key="1">
    <citation type="journal article" date="2014" name="PLoS ONE">
        <title>De novo Genome Assembly of the Fungal Plant Pathogen Pyrenophora semeniperda.</title>
        <authorList>
            <person name="Soliai M.M."/>
            <person name="Meyer S.E."/>
            <person name="Udall J.A."/>
            <person name="Elzinga D.E."/>
            <person name="Hermansen R.A."/>
            <person name="Bodily P.M."/>
            <person name="Hart A.A."/>
            <person name="Coleman C.E."/>
        </authorList>
    </citation>
    <scope>NUCLEOTIDE SEQUENCE [LARGE SCALE GENOMIC DNA]</scope>
    <source>
        <strain evidence="2 3">CCB06</strain>
        <tissue evidence="2">Mycelium</tissue>
    </source>
</reference>
<dbReference type="OrthoDB" id="68575at2759"/>
<sequence length="500" mass="55255">MTLLTSILSLWLVPCALLVSADSYHSKPIELVRDVAIIGGGASGTYAAVRLREDLNKSIVLIEPQSNLGGHTNTYRVPGTNYTIDFGVQSYLPYGPALEFFARFGITTQPFVPKRLTALNVDVETGKELKGYITPSANATNEAFKRWLDITSKYKEMLEPGYWDFPLPSAIPEDFLTPFVEFAKKYEIEAAIPRILAISGAGYGGLRHLITLNIFQAFGYSLTKGMLNDLLSSHLPLRQTRAYENIDIIDGTLFQPIDNNGLLYQRALALLRSDVLLSSFVQDAKRTSNGVELSVKQGDTEYTIKARRVLYTAGPSLENLAPFHPDSKETAVFSNWTSGAEFVGVIKAPCIPENYSITYLPSAVVPSNQFALKDWPYSLRLDSTGPSGQGLFRVVFGANYTLSEAGFKDLTMKSIEKLHSAGTIAGTCATEFKAVSNHTRPQWKETAAILKKGFVQDLYGLQGYKSMWYTGYAWAVPYSSTIWAFTDTVLDRLLVDLKSS</sequence>
<dbReference type="Gene3D" id="3.30.70.1990">
    <property type="match status" value="1"/>
</dbReference>
<protein>
    <submittedName>
        <fullName evidence="2">Amine oxidase</fullName>
    </submittedName>
</protein>
<keyword evidence="3" id="KW-1185">Reference proteome</keyword>
<dbReference type="Gene3D" id="1.10.405.20">
    <property type="match status" value="1"/>
</dbReference>
<dbReference type="PANTHER" id="PTHR42923:SF26">
    <property type="entry name" value="FMN REDUCTASE LOT6, PUTATIVE (AFU_ORTHOLOGUE AFUA_7G06600)-RELATED"/>
    <property type="match status" value="1"/>
</dbReference>
<dbReference type="GO" id="GO:0016491">
    <property type="term" value="F:oxidoreductase activity"/>
    <property type="evidence" value="ECO:0007669"/>
    <property type="project" value="TreeGrafter"/>
</dbReference>
<feature type="chain" id="PRO_5018191841" evidence="1">
    <location>
        <begin position="24"/>
        <end position="500"/>
    </location>
</feature>
<dbReference type="Pfam" id="PF13450">
    <property type="entry name" value="NAD_binding_8"/>
    <property type="match status" value="1"/>
</dbReference>
<name>A0A3M7LXR3_9PLEO</name>
<dbReference type="PANTHER" id="PTHR42923">
    <property type="entry name" value="PROTOPORPHYRINOGEN OXIDASE"/>
    <property type="match status" value="1"/>
</dbReference>